<reference evidence="5 6" key="1">
    <citation type="submission" date="2021-03" db="EMBL/GenBank/DDBJ databases">
        <title>Genomic Encyclopedia of Type Strains, Phase III (KMG-III): the genomes of soil and plant-associated and newly described type strains.</title>
        <authorList>
            <person name="Whitman W."/>
        </authorList>
    </citation>
    <scope>NUCLEOTIDE SEQUENCE [LARGE SCALE GENOMIC DNA]</scope>
    <source>
        <strain evidence="5 6">IMMIB AFH-6</strain>
    </source>
</reference>
<dbReference type="Pfam" id="PF01458">
    <property type="entry name" value="SUFBD_core"/>
    <property type="match status" value="1"/>
</dbReference>
<dbReference type="InterPro" id="IPR011542">
    <property type="entry name" value="SUF_FeS_clus_asmbl_SufD"/>
</dbReference>
<dbReference type="InterPro" id="IPR045595">
    <property type="entry name" value="SufBD_N"/>
</dbReference>
<dbReference type="InterPro" id="IPR055346">
    <property type="entry name" value="Fe-S_cluster_assembly_SufBD"/>
</dbReference>
<dbReference type="InterPro" id="IPR000825">
    <property type="entry name" value="SUF_FeS_clus_asmbl_SufBD_core"/>
</dbReference>
<accession>A0ABS4SD36</accession>
<evidence type="ECO:0000259" key="4">
    <source>
        <dbReference type="Pfam" id="PF19295"/>
    </source>
</evidence>
<feature type="domain" description="SUF system FeS cluster assembly SufBD N-terminal" evidence="4">
    <location>
        <begin position="33"/>
        <end position="196"/>
    </location>
</feature>
<dbReference type="PANTHER" id="PTHR43575">
    <property type="entry name" value="PROTEIN ABCI7, CHLOROPLASTIC"/>
    <property type="match status" value="1"/>
</dbReference>
<proteinExistence type="inferred from homology"/>
<protein>
    <submittedName>
        <fullName evidence="5">Fe-S cluster assembly protein SufD</fullName>
    </submittedName>
</protein>
<dbReference type="InterPro" id="IPR037284">
    <property type="entry name" value="SUF_FeS_clus_asmbl_SufBD_sf"/>
</dbReference>
<dbReference type="PANTHER" id="PTHR43575:SF1">
    <property type="entry name" value="PROTEIN ABCI7, CHLOROPLASTIC"/>
    <property type="match status" value="1"/>
</dbReference>
<dbReference type="NCBIfam" id="TIGR01981">
    <property type="entry name" value="sufD"/>
    <property type="match status" value="1"/>
</dbReference>
<dbReference type="SUPFAM" id="SSF101960">
    <property type="entry name" value="Stabilizer of iron transporter SufD"/>
    <property type="match status" value="1"/>
</dbReference>
<feature type="domain" description="SUF system FeS cluster assembly SufBD core" evidence="3">
    <location>
        <begin position="207"/>
        <end position="435"/>
    </location>
</feature>
<comment type="similarity">
    <text evidence="1">Belongs to the iron-sulfur cluster assembly SufBD family.</text>
</comment>
<feature type="compositionally biased region" description="Low complexity" evidence="2">
    <location>
        <begin position="1"/>
        <end position="14"/>
    </location>
</feature>
<gene>
    <name evidence="5" type="ORF">J2851_000228</name>
</gene>
<dbReference type="Pfam" id="PF19295">
    <property type="entry name" value="SufBD_N"/>
    <property type="match status" value="1"/>
</dbReference>
<dbReference type="EMBL" id="JAGINP010000001">
    <property type="protein sequence ID" value="MBP2290491.1"/>
    <property type="molecule type" value="Genomic_DNA"/>
</dbReference>
<feature type="region of interest" description="Disordered" evidence="2">
    <location>
        <begin position="1"/>
        <end position="27"/>
    </location>
</feature>
<evidence type="ECO:0000313" key="6">
    <source>
        <dbReference type="Proteomes" id="UP000781958"/>
    </source>
</evidence>
<evidence type="ECO:0000256" key="1">
    <source>
        <dbReference type="ARBA" id="ARBA00043967"/>
    </source>
</evidence>
<evidence type="ECO:0000256" key="2">
    <source>
        <dbReference type="SAM" id="MobiDB-lite"/>
    </source>
</evidence>
<comment type="caution">
    <text evidence="5">The sequence shown here is derived from an EMBL/GenBank/DDBJ whole genome shotgun (WGS) entry which is preliminary data.</text>
</comment>
<evidence type="ECO:0000259" key="3">
    <source>
        <dbReference type="Pfam" id="PF01458"/>
    </source>
</evidence>
<organism evidence="5 6">
    <name type="scientific">Azospirillum rugosum</name>
    <dbReference type="NCBI Taxonomy" id="416170"/>
    <lineage>
        <taxon>Bacteria</taxon>
        <taxon>Pseudomonadati</taxon>
        <taxon>Pseudomonadota</taxon>
        <taxon>Alphaproteobacteria</taxon>
        <taxon>Rhodospirillales</taxon>
        <taxon>Azospirillaceae</taxon>
        <taxon>Azospirillum</taxon>
    </lineage>
</organism>
<sequence length="463" mass="49869">MATTTTSHGTSPGPSRAPEAAPRGFDPATARPFLEQFDRLKADLPGGSLSWVRDLRDQGRARFAQLGFPTVKNESWRYTNLRALDKLAFQPAVAAETGVRFDVLPTVRAAGTSGPRLVFVDGRFRAELSSTAGLPAGVELLNLADALTHKPDLVGEHLGRLATPDDLPLVALNTAFLADGPVLHVPQGVEVAEPVELVFVSVGSDEHPTSFHPRTLIVAEDNARVVIVEHHVGLGTGATLSNGVGEVFVGANASVHHYKVQREHTNAFHLSHTAAKVGGHGVYDNFILTTGAKLSRNEVRSTFDGEHGDIHVSGAYMVRGDQHVDTSTFIDHAVPCCTSREVYKGVIDDTARAVFQGKILVRPGAQKTDGYQQNRALLLSETAEIDAKPELEIYADDVKCSHGATAGELDDQQLFYLRARGIDKEAARGLLIGAFLAEALDEIPEEGVREAFQAYVSAWQNAR</sequence>
<keyword evidence="6" id="KW-1185">Reference proteome</keyword>
<name>A0ABS4SD36_9PROT</name>
<dbReference type="Proteomes" id="UP000781958">
    <property type="component" value="Unassembled WGS sequence"/>
</dbReference>
<evidence type="ECO:0000313" key="5">
    <source>
        <dbReference type="EMBL" id="MBP2290491.1"/>
    </source>
</evidence>
<dbReference type="RefSeq" id="WP_209762605.1">
    <property type="nucleotide sequence ID" value="NZ_JAGINP010000001.1"/>
</dbReference>